<dbReference type="EMBL" id="JBBGZH010000002">
    <property type="protein sequence ID" value="MEJ5020837.1"/>
    <property type="molecule type" value="Genomic_DNA"/>
</dbReference>
<evidence type="ECO:0000313" key="3">
    <source>
        <dbReference type="Proteomes" id="UP001375812"/>
    </source>
</evidence>
<evidence type="ECO:0008006" key="4">
    <source>
        <dbReference type="Google" id="ProtNLM"/>
    </source>
</evidence>
<accession>A0ABU8PFL4</accession>
<dbReference type="RefSeq" id="WP_105543341.1">
    <property type="nucleotide sequence ID" value="NZ_JBBGZH010000002.1"/>
</dbReference>
<keyword evidence="1" id="KW-0175">Coiled coil</keyword>
<feature type="coiled-coil region" evidence="1">
    <location>
        <begin position="146"/>
        <end position="188"/>
    </location>
</feature>
<comment type="caution">
    <text evidence="2">The sequence shown here is derived from an EMBL/GenBank/DDBJ whole genome shotgun (WGS) entry which is preliminary data.</text>
</comment>
<proteinExistence type="predicted"/>
<evidence type="ECO:0000313" key="2">
    <source>
        <dbReference type="EMBL" id="MEJ5020837.1"/>
    </source>
</evidence>
<gene>
    <name evidence="2" type="ORF">WH297_13990</name>
</gene>
<keyword evidence="3" id="KW-1185">Reference proteome</keyword>
<evidence type="ECO:0000256" key="1">
    <source>
        <dbReference type="SAM" id="Coils"/>
    </source>
</evidence>
<reference evidence="2 3" key="1">
    <citation type="submission" date="2023-12" db="EMBL/GenBank/DDBJ databases">
        <title>Gut-associated functions are favored during microbiome assembly across C. elegans life.</title>
        <authorList>
            <person name="Zimmermann J."/>
        </authorList>
    </citation>
    <scope>NUCLEOTIDE SEQUENCE [LARGE SCALE GENOMIC DNA]</scope>
    <source>
        <strain evidence="2 3">MYb71</strain>
    </source>
</reference>
<organism evidence="2 3">
    <name type="scientific">Ochrobactrum vermis</name>
    <dbReference type="NCBI Taxonomy" id="1827297"/>
    <lineage>
        <taxon>Bacteria</taxon>
        <taxon>Pseudomonadati</taxon>
        <taxon>Pseudomonadota</taxon>
        <taxon>Alphaproteobacteria</taxon>
        <taxon>Hyphomicrobiales</taxon>
        <taxon>Brucellaceae</taxon>
        <taxon>Brucella/Ochrobactrum group</taxon>
        <taxon>Ochrobactrum</taxon>
    </lineage>
</organism>
<protein>
    <recommendedName>
        <fullName evidence="4">Transcriptional regulator</fullName>
    </recommendedName>
</protein>
<name>A0ABU8PFL4_9HYPH</name>
<dbReference type="Proteomes" id="UP001375812">
    <property type="component" value="Unassembled WGS sequence"/>
</dbReference>
<sequence length="193" mass="21795">MKNPVRNVVVEYKNRRARKENVSLWGGLDLKSIAREVEEDTPQSRVEVHAEPHRSEIISNEADTNVTEVVPKVVAVTETIANAPLVQESPIIGLLEIEATPIVPDPFQKPDIAEDVIDRQKNPPVRRGVKNVALQMQKIATESDLDADIRAELSFLETENASLKRELVAKLRVENRHLLTMLRQLEQRSSNSR</sequence>